<dbReference type="PROSITE" id="PS51257">
    <property type="entry name" value="PROKAR_LIPOPROTEIN"/>
    <property type="match status" value="1"/>
</dbReference>
<evidence type="ECO:0000259" key="1">
    <source>
        <dbReference type="PROSITE" id="PS50994"/>
    </source>
</evidence>
<sequence length="349" mass="40212">MKSETKLIKTKLGLLNLAAHLGNVSQACKVMGYSRDSFYRIKELYDTGGENALHEISRKKPIIKNRVEPAIEEAVVTMAFENPAWGQQRTSNELRKKGIFISGGGVRSVWQRHDLEVFDKRLKALEARVAQDGLILTEAQMIAMERKKEKRESQGEIETMHPGYLGSQDTYYVGTIKGVGRIYQQTFIDTYSRVAFAKLYDGKTALTAADTLNDRVLPFFESHQIPLLRILTDRGTEYKGKPEHHEYELYLQIEGIDHTKTQVRHPQTNGICERLHRTMQEEFYAVTFRKKLYDSIDDLQNDLDAWMEYYNNERPHSGRYCFGKTPMQTFIESLPLAKQKLLNDLYSAA</sequence>
<name>A0A1N7RIC1_9BACT</name>
<dbReference type="OrthoDB" id="930609at2"/>
<dbReference type="InterPro" id="IPR001584">
    <property type="entry name" value="Integrase_cat-core"/>
</dbReference>
<dbReference type="AlphaFoldDB" id="A0A1N7RIC1"/>
<dbReference type="Pfam" id="PF13551">
    <property type="entry name" value="HTH_29"/>
    <property type="match status" value="1"/>
</dbReference>
<gene>
    <name evidence="2" type="ORF">SAMN05421788_1401</name>
</gene>
<dbReference type="NCBIfam" id="NF033577">
    <property type="entry name" value="transpos_IS481"/>
    <property type="match status" value="1"/>
</dbReference>
<dbReference type="GO" id="GO:0003676">
    <property type="term" value="F:nucleic acid binding"/>
    <property type="evidence" value="ECO:0007669"/>
    <property type="project" value="InterPro"/>
</dbReference>
<dbReference type="RefSeq" id="WP_076383033.1">
    <property type="nucleotide sequence ID" value="NZ_AP017422.1"/>
</dbReference>
<protein>
    <submittedName>
        <fullName evidence="2">Winged helix-turn helix</fullName>
    </submittedName>
</protein>
<evidence type="ECO:0000313" key="3">
    <source>
        <dbReference type="Proteomes" id="UP000186917"/>
    </source>
</evidence>
<dbReference type="SUPFAM" id="SSF53098">
    <property type="entry name" value="Ribonuclease H-like"/>
    <property type="match status" value="1"/>
</dbReference>
<dbReference type="PANTHER" id="PTHR42648:SF12">
    <property type="entry name" value="BLL1855 PROTEIN"/>
    <property type="match status" value="1"/>
</dbReference>
<dbReference type="Proteomes" id="UP000186917">
    <property type="component" value="Unassembled WGS sequence"/>
</dbReference>
<dbReference type="SUPFAM" id="SSF46689">
    <property type="entry name" value="Homeodomain-like"/>
    <property type="match status" value="1"/>
</dbReference>
<dbReference type="Gene3D" id="3.30.420.10">
    <property type="entry name" value="Ribonuclease H-like superfamily/Ribonuclease H"/>
    <property type="match status" value="1"/>
</dbReference>
<accession>A0A1N7RIC1</accession>
<feature type="domain" description="Integrase catalytic" evidence="1">
    <location>
        <begin position="158"/>
        <end position="334"/>
    </location>
</feature>
<dbReference type="InterPro" id="IPR009057">
    <property type="entry name" value="Homeodomain-like_sf"/>
</dbReference>
<reference evidence="3" key="1">
    <citation type="submission" date="2017-01" db="EMBL/GenBank/DDBJ databases">
        <authorList>
            <person name="Varghese N."/>
            <person name="Submissions S."/>
        </authorList>
    </citation>
    <scope>NUCLEOTIDE SEQUENCE [LARGE SCALE GENOMIC DNA]</scope>
    <source>
        <strain evidence="3">DSM 21054</strain>
    </source>
</reference>
<dbReference type="PROSITE" id="PS50994">
    <property type="entry name" value="INTEGRASE"/>
    <property type="match status" value="1"/>
</dbReference>
<dbReference type="EMBL" id="FTOR01000040">
    <property type="protein sequence ID" value="SIT34842.1"/>
    <property type="molecule type" value="Genomic_DNA"/>
</dbReference>
<dbReference type="InterPro" id="IPR036397">
    <property type="entry name" value="RNaseH_sf"/>
</dbReference>
<keyword evidence="3" id="KW-1185">Reference proteome</keyword>
<dbReference type="InterPro" id="IPR039537">
    <property type="entry name" value="Retrotran_Ty1/copia-like"/>
</dbReference>
<dbReference type="InterPro" id="IPR012337">
    <property type="entry name" value="RNaseH-like_sf"/>
</dbReference>
<proteinExistence type="predicted"/>
<dbReference type="PANTHER" id="PTHR42648">
    <property type="entry name" value="TRANSPOSASE, PUTATIVE-RELATED"/>
    <property type="match status" value="1"/>
</dbReference>
<dbReference type="GO" id="GO:0015074">
    <property type="term" value="P:DNA integration"/>
    <property type="evidence" value="ECO:0007669"/>
    <property type="project" value="InterPro"/>
</dbReference>
<dbReference type="InterPro" id="IPR047656">
    <property type="entry name" value="IS481-like_transpos"/>
</dbReference>
<organism evidence="2 3">
    <name type="scientific">Filimonas lacunae</name>
    <dbReference type="NCBI Taxonomy" id="477680"/>
    <lineage>
        <taxon>Bacteria</taxon>
        <taxon>Pseudomonadati</taxon>
        <taxon>Bacteroidota</taxon>
        <taxon>Chitinophagia</taxon>
        <taxon>Chitinophagales</taxon>
        <taxon>Chitinophagaceae</taxon>
        <taxon>Filimonas</taxon>
    </lineage>
</organism>
<evidence type="ECO:0000313" key="2">
    <source>
        <dbReference type="EMBL" id="SIT34842.1"/>
    </source>
</evidence>
<dbReference type="Pfam" id="PF13683">
    <property type="entry name" value="rve_3"/>
    <property type="match status" value="1"/>
</dbReference>